<organism evidence="1 2">
    <name type="scientific">Chryseobacterium gotjawalense</name>
    <dbReference type="NCBI Taxonomy" id="3042315"/>
    <lineage>
        <taxon>Bacteria</taxon>
        <taxon>Pseudomonadati</taxon>
        <taxon>Bacteroidota</taxon>
        <taxon>Flavobacteriia</taxon>
        <taxon>Flavobacteriales</taxon>
        <taxon>Weeksellaceae</taxon>
        <taxon>Chryseobacterium group</taxon>
        <taxon>Chryseobacterium</taxon>
    </lineage>
</organism>
<name>A0ABY8RCR9_9FLAO</name>
<evidence type="ECO:0000313" key="2">
    <source>
        <dbReference type="Proteomes" id="UP001241656"/>
    </source>
</evidence>
<sequence>MYLDYSNRYCNFIGLDYLSHRKSGKEYQERIDSIKDWKKPNLNYFKAFDCSPSLDETRNTKILKFFVFYTDKDANCDIEEIQKPTITFKNLNILDYEFNLIKDSNVLIWIKKIEGESEGTYTDGSYAIRLNAEINFINKNSNVIYKQVILKCVGEPTEKFKKSKYSKSQDLYFGSLPLDEISNLIEKKW</sequence>
<gene>
    <name evidence="1" type="ORF">QGN23_00545</name>
</gene>
<accession>A0ABY8RCR9</accession>
<evidence type="ECO:0000313" key="1">
    <source>
        <dbReference type="EMBL" id="WHF51782.1"/>
    </source>
</evidence>
<keyword evidence="2" id="KW-1185">Reference proteome</keyword>
<reference evidence="1 2" key="1">
    <citation type="submission" date="2023-05" db="EMBL/GenBank/DDBJ databases">
        <title>Genomic insight into Chryseobacterium sp. wdc7 isolated forest soil (Gotjawal).</title>
        <authorList>
            <person name="Park S.-J."/>
        </authorList>
    </citation>
    <scope>NUCLEOTIDE SEQUENCE [LARGE SCALE GENOMIC DNA]</scope>
    <source>
        <strain evidence="2">wdc7</strain>
    </source>
</reference>
<dbReference type="EMBL" id="CP124855">
    <property type="protein sequence ID" value="WHF51782.1"/>
    <property type="molecule type" value="Genomic_DNA"/>
</dbReference>
<proteinExistence type="predicted"/>
<dbReference type="Proteomes" id="UP001241656">
    <property type="component" value="Chromosome"/>
</dbReference>
<protein>
    <submittedName>
        <fullName evidence="1">Uncharacterized protein</fullName>
    </submittedName>
</protein>
<dbReference type="RefSeq" id="WP_282905109.1">
    <property type="nucleotide sequence ID" value="NZ_CP124855.1"/>
</dbReference>